<dbReference type="SUPFAM" id="SSF50129">
    <property type="entry name" value="GroES-like"/>
    <property type="match status" value="1"/>
</dbReference>
<dbReference type="EMBL" id="JACHMH010000001">
    <property type="protein sequence ID" value="MBB4676791.1"/>
    <property type="molecule type" value="Genomic_DNA"/>
</dbReference>
<dbReference type="InterPro" id="IPR052733">
    <property type="entry name" value="Chloroplast_QOR"/>
</dbReference>
<dbReference type="Pfam" id="PF13602">
    <property type="entry name" value="ADH_zinc_N_2"/>
    <property type="match status" value="1"/>
</dbReference>
<dbReference type="RefSeq" id="WP_185002564.1">
    <property type="nucleotide sequence ID" value="NZ_BAAAUI010000012.1"/>
</dbReference>
<protein>
    <submittedName>
        <fullName evidence="2">NADPH:quinone reductase-like Zn-dependent oxidoreductase</fullName>
    </submittedName>
</protein>
<organism evidence="2 3">
    <name type="scientific">Crossiella cryophila</name>
    <dbReference type="NCBI Taxonomy" id="43355"/>
    <lineage>
        <taxon>Bacteria</taxon>
        <taxon>Bacillati</taxon>
        <taxon>Actinomycetota</taxon>
        <taxon>Actinomycetes</taxon>
        <taxon>Pseudonocardiales</taxon>
        <taxon>Pseudonocardiaceae</taxon>
        <taxon>Crossiella</taxon>
    </lineage>
</organism>
<gene>
    <name evidence="2" type="ORF">HNR67_002909</name>
</gene>
<dbReference type="InterPro" id="IPR020843">
    <property type="entry name" value="ER"/>
</dbReference>
<dbReference type="PANTHER" id="PTHR44013:SF1">
    <property type="entry name" value="ZINC-TYPE ALCOHOL DEHYDROGENASE-LIKE PROTEIN C16A3.02C"/>
    <property type="match status" value="1"/>
</dbReference>
<dbReference type="PANTHER" id="PTHR44013">
    <property type="entry name" value="ZINC-TYPE ALCOHOL DEHYDROGENASE-LIKE PROTEIN C16A3.02C"/>
    <property type="match status" value="1"/>
</dbReference>
<dbReference type="Gene3D" id="3.40.50.720">
    <property type="entry name" value="NAD(P)-binding Rossmann-like Domain"/>
    <property type="match status" value="1"/>
</dbReference>
<reference evidence="2 3" key="1">
    <citation type="submission" date="2020-08" db="EMBL/GenBank/DDBJ databases">
        <title>Sequencing the genomes of 1000 actinobacteria strains.</title>
        <authorList>
            <person name="Klenk H.-P."/>
        </authorList>
    </citation>
    <scope>NUCLEOTIDE SEQUENCE [LARGE SCALE GENOMIC DNA]</scope>
    <source>
        <strain evidence="2 3">DSM 44230</strain>
    </source>
</reference>
<evidence type="ECO:0000313" key="3">
    <source>
        <dbReference type="Proteomes" id="UP000533598"/>
    </source>
</evidence>
<accession>A0A7W7FS77</accession>
<dbReference type="Pfam" id="PF08240">
    <property type="entry name" value="ADH_N"/>
    <property type="match status" value="1"/>
</dbReference>
<evidence type="ECO:0000313" key="2">
    <source>
        <dbReference type="EMBL" id="MBB4676791.1"/>
    </source>
</evidence>
<dbReference type="InterPro" id="IPR036291">
    <property type="entry name" value="NAD(P)-bd_dom_sf"/>
</dbReference>
<dbReference type="SUPFAM" id="SSF51735">
    <property type="entry name" value="NAD(P)-binding Rossmann-fold domains"/>
    <property type="match status" value="1"/>
</dbReference>
<name>A0A7W7FS77_9PSEU</name>
<dbReference type="GO" id="GO:0016491">
    <property type="term" value="F:oxidoreductase activity"/>
    <property type="evidence" value="ECO:0007669"/>
    <property type="project" value="InterPro"/>
</dbReference>
<dbReference type="InterPro" id="IPR011032">
    <property type="entry name" value="GroES-like_sf"/>
</dbReference>
<proteinExistence type="predicted"/>
<feature type="domain" description="Enoyl reductase (ER)" evidence="1">
    <location>
        <begin position="10"/>
        <end position="303"/>
    </location>
</feature>
<dbReference type="InterPro" id="IPR013154">
    <property type="entry name" value="ADH-like_N"/>
</dbReference>
<dbReference type="Proteomes" id="UP000533598">
    <property type="component" value="Unassembled WGS sequence"/>
</dbReference>
<sequence length="305" mass="30834">MRAILIKKFGGPEVLEVAEVPVPEAGAGQVRIKVEAAALNPVDLLSAGGFFVHAGRLPQLPAYGVGWDVAGVVDAVGAGVTGYAVGDRVIGLSDQLDRAPDVQAEFAVLPATDLAPFPAGKTAAEAASLPLNALTADQAIDLLELPEGGTLLVTGAAGGVGGYVVELGKMRGLKVIATAGAADEELVRSFGAAEFIPRGAALTTFGQVDGVIDAANIGADAVTAVRPGGGFVSVNGSQPDTDRADVRGLAVMVTAHGPRLAELSALVEKGELTVRVSEVLPFEQVTEAYTKLAAGGFRGRIVLAP</sequence>
<dbReference type="CDD" id="cd05289">
    <property type="entry name" value="MDR_like_2"/>
    <property type="match status" value="1"/>
</dbReference>
<dbReference type="SMART" id="SM00829">
    <property type="entry name" value="PKS_ER"/>
    <property type="match status" value="1"/>
</dbReference>
<keyword evidence="3" id="KW-1185">Reference proteome</keyword>
<dbReference type="Gene3D" id="3.90.180.10">
    <property type="entry name" value="Medium-chain alcohol dehydrogenases, catalytic domain"/>
    <property type="match status" value="1"/>
</dbReference>
<dbReference type="AlphaFoldDB" id="A0A7W7FS77"/>
<evidence type="ECO:0000259" key="1">
    <source>
        <dbReference type="SMART" id="SM00829"/>
    </source>
</evidence>
<comment type="caution">
    <text evidence="2">The sequence shown here is derived from an EMBL/GenBank/DDBJ whole genome shotgun (WGS) entry which is preliminary data.</text>
</comment>